<evidence type="ECO:0000256" key="2">
    <source>
        <dbReference type="SAM" id="SignalP"/>
    </source>
</evidence>
<dbReference type="EMBL" id="GL732993">
    <property type="protein sequence ID" value="EFX63689.1"/>
    <property type="molecule type" value="Genomic_DNA"/>
</dbReference>
<name>E9HX36_DAPPU</name>
<dbReference type="AlphaFoldDB" id="E9HX36"/>
<dbReference type="HOGENOM" id="CLU_1429361_0_0_1"/>
<feature type="region of interest" description="Disordered" evidence="1">
    <location>
        <begin position="73"/>
        <end position="92"/>
    </location>
</feature>
<evidence type="ECO:0000256" key="1">
    <source>
        <dbReference type="SAM" id="MobiDB-lite"/>
    </source>
</evidence>
<feature type="chain" id="PRO_5003238401" description="CCHC-type domain-containing protein" evidence="2">
    <location>
        <begin position="28"/>
        <end position="190"/>
    </location>
</feature>
<dbReference type="InterPro" id="IPR036875">
    <property type="entry name" value="Znf_CCHC_sf"/>
</dbReference>
<proteinExistence type="predicted"/>
<protein>
    <recommendedName>
        <fullName evidence="3">CCHC-type domain-containing protein</fullName>
    </recommendedName>
</protein>
<dbReference type="SUPFAM" id="SSF57756">
    <property type="entry name" value="Retrovirus zinc finger-like domains"/>
    <property type="match status" value="1"/>
</dbReference>
<dbReference type="Proteomes" id="UP000000305">
    <property type="component" value="Unassembled WGS sequence"/>
</dbReference>
<evidence type="ECO:0000313" key="4">
    <source>
        <dbReference type="EMBL" id="EFX63689.1"/>
    </source>
</evidence>
<dbReference type="Pfam" id="PF00098">
    <property type="entry name" value="zf-CCHC"/>
    <property type="match status" value="1"/>
</dbReference>
<dbReference type="InParanoid" id="E9HX36"/>
<evidence type="ECO:0000259" key="3">
    <source>
        <dbReference type="Pfam" id="PF00098"/>
    </source>
</evidence>
<keyword evidence="5" id="KW-1185">Reference proteome</keyword>
<organism evidence="4 5">
    <name type="scientific">Daphnia pulex</name>
    <name type="common">Water flea</name>
    <dbReference type="NCBI Taxonomy" id="6669"/>
    <lineage>
        <taxon>Eukaryota</taxon>
        <taxon>Metazoa</taxon>
        <taxon>Ecdysozoa</taxon>
        <taxon>Arthropoda</taxon>
        <taxon>Crustacea</taxon>
        <taxon>Branchiopoda</taxon>
        <taxon>Diplostraca</taxon>
        <taxon>Cladocera</taxon>
        <taxon>Anomopoda</taxon>
        <taxon>Daphniidae</taxon>
        <taxon>Daphnia</taxon>
    </lineage>
</organism>
<dbReference type="KEGG" id="dpx:DAPPUDRAFT_267907"/>
<dbReference type="GO" id="GO:0003676">
    <property type="term" value="F:nucleic acid binding"/>
    <property type="evidence" value="ECO:0007669"/>
    <property type="project" value="InterPro"/>
</dbReference>
<sequence length="190" mass="21040">MDEMLQQSPLEILMVGVLLLLLSATVAEMPPLKPLNSIMMWKTSHEVVDGKALQVEVDSKVLEEEAVELVTREEGHMSRECPNPNSGGGGGDRTCHKCQQPGHTQGIAQREVEVEIVHCQETGHMARDCQREVAVGLVRVTSVEILEIWQGNVHKMVVEIPNASSVKRKDTCQRIAQWKASATMYNSTTN</sequence>
<dbReference type="OrthoDB" id="5870588at2759"/>
<keyword evidence="2" id="KW-0732">Signal</keyword>
<reference evidence="4 5" key="1">
    <citation type="journal article" date="2011" name="Science">
        <title>The ecoresponsive genome of Daphnia pulex.</title>
        <authorList>
            <person name="Colbourne J.K."/>
            <person name="Pfrender M.E."/>
            <person name="Gilbert D."/>
            <person name="Thomas W.K."/>
            <person name="Tucker A."/>
            <person name="Oakley T.H."/>
            <person name="Tokishita S."/>
            <person name="Aerts A."/>
            <person name="Arnold G.J."/>
            <person name="Basu M.K."/>
            <person name="Bauer D.J."/>
            <person name="Caceres C.E."/>
            <person name="Carmel L."/>
            <person name="Casola C."/>
            <person name="Choi J.H."/>
            <person name="Detter J.C."/>
            <person name="Dong Q."/>
            <person name="Dusheyko S."/>
            <person name="Eads B.D."/>
            <person name="Frohlich T."/>
            <person name="Geiler-Samerotte K.A."/>
            <person name="Gerlach D."/>
            <person name="Hatcher P."/>
            <person name="Jogdeo S."/>
            <person name="Krijgsveld J."/>
            <person name="Kriventseva E.V."/>
            <person name="Kultz D."/>
            <person name="Laforsch C."/>
            <person name="Lindquist E."/>
            <person name="Lopez J."/>
            <person name="Manak J.R."/>
            <person name="Muller J."/>
            <person name="Pangilinan J."/>
            <person name="Patwardhan R.P."/>
            <person name="Pitluck S."/>
            <person name="Pritham E.J."/>
            <person name="Rechtsteiner A."/>
            <person name="Rho M."/>
            <person name="Rogozin I.B."/>
            <person name="Sakarya O."/>
            <person name="Salamov A."/>
            <person name="Schaack S."/>
            <person name="Shapiro H."/>
            <person name="Shiga Y."/>
            <person name="Skalitzky C."/>
            <person name="Smith Z."/>
            <person name="Souvorov A."/>
            <person name="Sung W."/>
            <person name="Tang Z."/>
            <person name="Tsuchiya D."/>
            <person name="Tu H."/>
            <person name="Vos H."/>
            <person name="Wang M."/>
            <person name="Wolf Y.I."/>
            <person name="Yamagata H."/>
            <person name="Yamada T."/>
            <person name="Ye Y."/>
            <person name="Shaw J.R."/>
            <person name="Andrews J."/>
            <person name="Crease T.J."/>
            <person name="Tang H."/>
            <person name="Lucas S.M."/>
            <person name="Robertson H.M."/>
            <person name="Bork P."/>
            <person name="Koonin E.V."/>
            <person name="Zdobnov E.M."/>
            <person name="Grigoriev I.V."/>
            <person name="Lynch M."/>
            <person name="Boore J.L."/>
        </authorList>
    </citation>
    <scope>NUCLEOTIDE SEQUENCE [LARGE SCALE GENOMIC DNA]</scope>
</reference>
<evidence type="ECO:0000313" key="5">
    <source>
        <dbReference type="Proteomes" id="UP000000305"/>
    </source>
</evidence>
<accession>E9HX36</accession>
<dbReference type="GO" id="GO:0008270">
    <property type="term" value="F:zinc ion binding"/>
    <property type="evidence" value="ECO:0007669"/>
    <property type="project" value="InterPro"/>
</dbReference>
<feature type="domain" description="CCHC-type" evidence="3">
    <location>
        <begin position="118"/>
        <end position="130"/>
    </location>
</feature>
<feature type="signal peptide" evidence="2">
    <location>
        <begin position="1"/>
        <end position="27"/>
    </location>
</feature>
<dbReference type="InterPro" id="IPR001878">
    <property type="entry name" value="Znf_CCHC"/>
</dbReference>
<gene>
    <name evidence="4" type="ORF">DAPPUDRAFT_267907</name>
</gene>
<dbReference type="Gene3D" id="4.10.60.10">
    <property type="entry name" value="Zinc finger, CCHC-type"/>
    <property type="match status" value="1"/>
</dbReference>